<dbReference type="EMBL" id="QVOD01000004">
    <property type="protein sequence ID" value="RFT67959.1"/>
    <property type="molecule type" value="Genomic_DNA"/>
</dbReference>
<gene>
    <name evidence="2" type="ORF">D0U04_05755</name>
    <name evidence="1" type="ORF">DJ93_3310</name>
</gene>
<dbReference type="EMBL" id="JMQC01000008">
    <property type="protein sequence ID" value="KFN04166.1"/>
    <property type="molecule type" value="Genomic_DNA"/>
</dbReference>
<dbReference type="Proteomes" id="UP000029389">
    <property type="component" value="Unassembled WGS sequence"/>
</dbReference>
<sequence length="146" mass="16754">MKAAVKHNISDFKDYLKSNDIYMEENIDENDGSVYFSVNLDLESGAKIHLIAAFHNDHPTVDIYCFNVAHLADSTSKNDILHVINELNTSYRFAKFTLNNKNSIDISASLVFSEPHFNPALVFEHTRMLYKLANDEQKKLMQVIWA</sequence>
<comment type="caution">
    <text evidence="1">The sequence shown here is derived from an EMBL/GenBank/DDBJ whole genome shotgun (WGS) entry which is preliminary data.</text>
</comment>
<reference evidence="2 4" key="2">
    <citation type="submission" date="2018-08" db="EMBL/GenBank/DDBJ databases">
        <title>Bacillus clarus sp. nov. strain PS00077A.</title>
        <authorList>
            <person name="Mendez Acevedo M."/>
            <person name="Carroll L."/>
            <person name="Mukherjee M."/>
            <person name="Wiedmann M."/>
            <person name="Kovac J."/>
        </authorList>
    </citation>
    <scope>NUCLEOTIDE SEQUENCE [LARGE SCALE GENOMIC DNA]</scope>
    <source>
        <strain evidence="2 4">PS00077A</strain>
    </source>
</reference>
<evidence type="ECO:0000313" key="3">
    <source>
        <dbReference type="Proteomes" id="UP000029389"/>
    </source>
</evidence>
<organism evidence="1 3">
    <name type="scientific">Bacillus clarus</name>
    <dbReference type="NCBI Taxonomy" id="2338372"/>
    <lineage>
        <taxon>Bacteria</taxon>
        <taxon>Bacillati</taxon>
        <taxon>Bacillota</taxon>
        <taxon>Bacilli</taxon>
        <taxon>Bacillales</taxon>
        <taxon>Bacillaceae</taxon>
        <taxon>Bacillus</taxon>
        <taxon>Bacillus cereus group</taxon>
    </lineage>
</organism>
<protein>
    <recommendedName>
        <fullName evidence="5">Bacterial sensory transduction regulator family protein</fullName>
    </recommendedName>
</protein>
<name>A0A090ZIY0_9BACI</name>
<dbReference type="PATRIC" id="fig|1405.8.peg.3393"/>
<proteinExistence type="predicted"/>
<dbReference type="RefSeq" id="WP_042982073.1">
    <property type="nucleotide sequence ID" value="NZ_JMQC01000008.1"/>
</dbReference>
<dbReference type="AlphaFoldDB" id="A0A090ZIY0"/>
<evidence type="ECO:0000313" key="2">
    <source>
        <dbReference type="EMBL" id="RFT67959.1"/>
    </source>
</evidence>
<reference evidence="1 3" key="1">
    <citation type="submission" date="2014-04" db="EMBL/GenBank/DDBJ databases">
        <authorList>
            <person name="Bishop-Lilly K.A."/>
            <person name="Broomall S.M."/>
            <person name="Chain P.S."/>
            <person name="Chertkov O."/>
            <person name="Coyne S.R."/>
            <person name="Daligault H.E."/>
            <person name="Davenport K.W."/>
            <person name="Erkkila T."/>
            <person name="Frey K.G."/>
            <person name="Gibbons H.S."/>
            <person name="Gu W."/>
            <person name="Jaissle J."/>
            <person name="Johnson S.L."/>
            <person name="Koroleva G.I."/>
            <person name="Ladner J.T."/>
            <person name="Lo C.-C."/>
            <person name="Minogue T.D."/>
            <person name="Munk C."/>
            <person name="Palacios G.F."/>
            <person name="Redden C.L."/>
            <person name="Rosenzweig C.N."/>
            <person name="Scholz M.B."/>
            <person name="Teshima H."/>
            <person name="Xu Y."/>
        </authorList>
    </citation>
    <scope>NUCLEOTIDE SEQUENCE [LARGE SCALE GENOMIC DNA]</scope>
    <source>
        <strain evidence="1 3">BHP</strain>
    </source>
</reference>
<keyword evidence="4" id="KW-1185">Reference proteome</keyword>
<evidence type="ECO:0008006" key="5">
    <source>
        <dbReference type="Google" id="ProtNLM"/>
    </source>
</evidence>
<accession>A0A090ZIY0</accession>
<evidence type="ECO:0000313" key="1">
    <source>
        <dbReference type="EMBL" id="KFN04166.1"/>
    </source>
</evidence>
<dbReference type="Proteomes" id="UP000264294">
    <property type="component" value="Unassembled WGS sequence"/>
</dbReference>
<evidence type="ECO:0000313" key="4">
    <source>
        <dbReference type="Proteomes" id="UP000264294"/>
    </source>
</evidence>